<dbReference type="EMBL" id="JANEYF010001668">
    <property type="protein sequence ID" value="KAJ8959924.1"/>
    <property type="molecule type" value="Genomic_DNA"/>
</dbReference>
<feature type="domain" description="Vacuolar protein sorting-associated protein 13 VPS13 adaptor binding" evidence="1">
    <location>
        <begin position="14"/>
        <end position="104"/>
    </location>
</feature>
<sequence>MKNIILVHSIPNYVIHLLPPLIIHNFLPYSLEVLNVTLKQVIKVEPGEQNSVYSLDFSIDQKLLIRVKHNSITWSGNLNLTKHLDEKIMILGSESKEDTKNLAINVKSDREGSCNLFFLHVILDCQQNRLTTAN</sequence>
<keyword evidence="3" id="KW-1185">Reference proteome</keyword>
<dbReference type="AlphaFoldDB" id="A0AAV8Z6P0"/>
<organism evidence="2 3">
    <name type="scientific">Rhamnusium bicolor</name>
    <dbReference type="NCBI Taxonomy" id="1586634"/>
    <lineage>
        <taxon>Eukaryota</taxon>
        <taxon>Metazoa</taxon>
        <taxon>Ecdysozoa</taxon>
        <taxon>Arthropoda</taxon>
        <taxon>Hexapoda</taxon>
        <taxon>Insecta</taxon>
        <taxon>Pterygota</taxon>
        <taxon>Neoptera</taxon>
        <taxon>Endopterygota</taxon>
        <taxon>Coleoptera</taxon>
        <taxon>Polyphaga</taxon>
        <taxon>Cucujiformia</taxon>
        <taxon>Chrysomeloidea</taxon>
        <taxon>Cerambycidae</taxon>
        <taxon>Lepturinae</taxon>
        <taxon>Rhagiini</taxon>
        <taxon>Rhamnusium</taxon>
    </lineage>
</organism>
<reference evidence="2" key="1">
    <citation type="journal article" date="2023" name="Insect Mol. Biol.">
        <title>Genome sequencing provides insights into the evolution of gene families encoding plant cell wall-degrading enzymes in longhorned beetles.</title>
        <authorList>
            <person name="Shin N.R."/>
            <person name="Okamura Y."/>
            <person name="Kirsch R."/>
            <person name="Pauchet Y."/>
        </authorList>
    </citation>
    <scope>NUCLEOTIDE SEQUENCE</scope>
    <source>
        <strain evidence="2">RBIC_L_NR</strain>
    </source>
</reference>
<dbReference type="InterPro" id="IPR009543">
    <property type="entry name" value="VPS13_VAB"/>
</dbReference>
<evidence type="ECO:0000313" key="2">
    <source>
        <dbReference type="EMBL" id="KAJ8959924.1"/>
    </source>
</evidence>
<gene>
    <name evidence="2" type="ORF">NQ314_006126</name>
</gene>
<dbReference type="Pfam" id="PF25036">
    <property type="entry name" value="VPS13_VAB"/>
    <property type="match status" value="1"/>
</dbReference>
<evidence type="ECO:0000313" key="3">
    <source>
        <dbReference type="Proteomes" id="UP001162156"/>
    </source>
</evidence>
<protein>
    <recommendedName>
        <fullName evidence="1">Vacuolar protein sorting-associated protein 13 VPS13 adaptor binding domain-containing protein</fullName>
    </recommendedName>
</protein>
<comment type="caution">
    <text evidence="2">The sequence shown here is derived from an EMBL/GenBank/DDBJ whole genome shotgun (WGS) entry which is preliminary data.</text>
</comment>
<dbReference type="Proteomes" id="UP001162156">
    <property type="component" value="Unassembled WGS sequence"/>
</dbReference>
<proteinExistence type="predicted"/>
<accession>A0AAV8Z6P0</accession>
<evidence type="ECO:0000259" key="1">
    <source>
        <dbReference type="Pfam" id="PF25036"/>
    </source>
</evidence>
<name>A0AAV8Z6P0_9CUCU</name>